<accession>A0ABX1FZ23</accession>
<dbReference type="EMBL" id="VSRL01000465">
    <property type="protein sequence ID" value="NKE63927.1"/>
    <property type="molecule type" value="Genomic_DNA"/>
</dbReference>
<evidence type="ECO:0000313" key="3">
    <source>
        <dbReference type="EMBL" id="NKE63927.1"/>
    </source>
</evidence>
<comment type="caution">
    <text evidence="3">The sequence shown here is derived from an EMBL/GenBank/DDBJ whole genome shotgun (WGS) entry which is preliminary data.</text>
</comment>
<organism evidence="3 4">
    <name type="scientific">Lentzea indica</name>
    <dbReference type="NCBI Taxonomy" id="2604800"/>
    <lineage>
        <taxon>Bacteria</taxon>
        <taxon>Bacillati</taxon>
        <taxon>Actinomycetota</taxon>
        <taxon>Actinomycetes</taxon>
        <taxon>Pseudonocardiales</taxon>
        <taxon>Pseudonocardiaceae</taxon>
        <taxon>Lentzea</taxon>
    </lineage>
</organism>
<dbReference type="InterPro" id="IPR008893">
    <property type="entry name" value="WGR_domain"/>
</dbReference>
<dbReference type="Pfam" id="PF05406">
    <property type="entry name" value="WGR"/>
    <property type="match status" value="1"/>
</dbReference>
<protein>
    <submittedName>
        <fullName evidence="3">WGR domain-containing protein</fullName>
    </submittedName>
</protein>
<dbReference type="SMART" id="SM00773">
    <property type="entry name" value="WGR"/>
    <property type="match status" value="1"/>
</dbReference>
<dbReference type="InterPro" id="IPR049809">
    <property type="entry name" value="YehF/YfeS-like_WGR"/>
</dbReference>
<keyword evidence="4" id="KW-1185">Reference proteome</keyword>
<keyword evidence="1" id="KW-0812">Transmembrane</keyword>
<dbReference type="PROSITE" id="PS51977">
    <property type="entry name" value="WGR"/>
    <property type="match status" value="1"/>
</dbReference>
<dbReference type="CDD" id="cd07996">
    <property type="entry name" value="WGR_MMR_like"/>
    <property type="match status" value="1"/>
</dbReference>
<evidence type="ECO:0000313" key="4">
    <source>
        <dbReference type="Proteomes" id="UP001515943"/>
    </source>
</evidence>
<gene>
    <name evidence="3" type="ORF">FXN61_47425</name>
</gene>
<sequence>MSDPLSTVRGHQLPCQSPGGTAVRRWELVSGGSAKFWEIGRDGAAVTVRFGRLQTAGQTQTKELASEDAARAHVAKLVAEKEKKGYRAVGSAAPAAAPQSSEVSSPVEKPAAVLDEDTWVMPKAWLRDAVRQRGFEPAPEFSVDAAKAAEARKQVVEKADVLERAFTTKGSKAELVSAARDHLAGQANPVGAAAIAAITSSGLPSVHAWIADHGVAFAAAAVVEYMGLTFSEQWDVRRDKFTNIRLQPRRGSFQTSVTEQEGRMLTAVRYALAVADDASRKAAETALEDRGATPTLKELRSYLVPSRADWFAEVCKQHYTPSQWWMLPCSASNVEDYDNVKHSLIGSAFILYTAVYVLGPAVAPLLAEELDAEYQVADSRKLVLKVLAALPTDEAFTILLDRLDTKYVHPAVLSAMAAFPVRAARLLAERAAAGDEVRQLLKAHLLSNPDLDVPADVAAVLTEFAVATLPDARADQLPPLLASPPWLNRRPPVKPVVVPDLPVPAPSIVWEAGEREKWLASGSEWYSDERDWRTLLADYQAGTSGYFDSDLFLLAPEEEVRHLLAEWKPSYNYGVEDWGKRIAARFGLDAVPALLRLVQSTPGAAGVVLLPYATVEVATVMAGWFAKTKQPRRWPSTGWP</sequence>
<evidence type="ECO:0000259" key="2">
    <source>
        <dbReference type="PROSITE" id="PS51977"/>
    </source>
</evidence>
<dbReference type="Proteomes" id="UP001515943">
    <property type="component" value="Unassembled WGS sequence"/>
</dbReference>
<dbReference type="Gene3D" id="2.20.140.10">
    <property type="entry name" value="WGR domain"/>
    <property type="match status" value="1"/>
</dbReference>
<name>A0ABX1FZ23_9PSEU</name>
<keyword evidence="1" id="KW-1133">Transmembrane helix</keyword>
<feature type="transmembrane region" description="Helical" evidence="1">
    <location>
        <begin position="604"/>
        <end position="626"/>
    </location>
</feature>
<reference evidence="3 4" key="1">
    <citation type="submission" date="2019-08" db="EMBL/GenBank/DDBJ databases">
        <title>Lentzea from Indian Himalayas.</title>
        <authorList>
            <person name="Mandal S."/>
            <person name="Mallick Gupta A."/>
            <person name="Maiti P.K."/>
            <person name="Sarkar J."/>
            <person name="Mandal S."/>
        </authorList>
    </citation>
    <scope>NUCLEOTIDE SEQUENCE [LARGE SCALE GENOMIC DNA]</scope>
    <source>
        <strain evidence="3 4">PSKA42</strain>
    </source>
</reference>
<evidence type="ECO:0000256" key="1">
    <source>
        <dbReference type="SAM" id="Phobius"/>
    </source>
</evidence>
<feature type="non-terminal residue" evidence="3">
    <location>
        <position position="640"/>
    </location>
</feature>
<feature type="domain" description="WGR" evidence="2">
    <location>
        <begin position="1"/>
        <end position="99"/>
    </location>
</feature>
<proteinExistence type="predicted"/>
<keyword evidence="1" id="KW-0472">Membrane</keyword>